<gene>
    <name evidence="2" type="ORF">PRI8871_02620</name>
</gene>
<keyword evidence="1" id="KW-1133">Transmembrane helix</keyword>
<keyword evidence="3" id="KW-1185">Reference proteome</keyword>
<name>A0A2R8AXT6_9RHOB</name>
<evidence type="ECO:0000256" key="1">
    <source>
        <dbReference type="SAM" id="Phobius"/>
    </source>
</evidence>
<accession>A0A2R8AXT6</accession>
<dbReference type="Proteomes" id="UP000244904">
    <property type="component" value="Unassembled WGS sequence"/>
</dbReference>
<dbReference type="AlphaFoldDB" id="A0A2R8AXT6"/>
<dbReference type="RefSeq" id="WP_281258636.1">
    <property type="nucleotide sequence ID" value="NZ_OMOJ01000005.1"/>
</dbReference>
<reference evidence="3" key="1">
    <citation type="submission" date="2018-03" db="EMBL/GenBank/DDBJ databases">
        <authorList>
            <person name="Rodrigo-Torres L."/>
            <person name="Arahal R. D."/>
            <person name="Lucena T."/>
        </authorList>
    </citation>
    <scope>NUCLEOTIDE SEQUENCE [LARGE SCALE GENOMIC DNA]</scope>
    <source>
        <strain evidence="3">CECT 8871</strain>
    </source>
</reference>
<proteinExistence type="predicted"/>
<organism evidence="2 3">
    <name type="scientific">Pseudoprimorskyibacter insulae</name>
    <dbReference type="NCBI Taxonomy" id="1695997"/>
    <lineage>
        <taxon>Bacteria</taxon>
        <taxon>Pseudomonadati</taxon>
        <taxon>Pseudomonadota</taxon>
        <taxon>Alphaproteobacteria</taxon>
        <taxon>Rhodobacterales</taxon>
        <taxon>Paracoccaceae</taxon>
        <taxon>Pseudoprimorskyibacter</taxon>
    </lineage>
</organism>
<protein>
    <submittedName>
        <fullName evidence="2">Uncharacterized protein</fullName>
    </submittedName>
</protein>
<evidence type="ECO:0000313" key="2">
    <source>
        <dbReference type="EMBL" id="SPF80808.1"/>
    </source>
</evidence>
<dbReference type="EMBL" id="OMOJ01000005">
    <property type="protein sequence ID" value="SPF80808.1"/>
    <property type="molecule type" value="Genomic_DNA"/>
</dbReference>
<sequence>MIRDIAKTAARCSDTLVQDAVGAIALGVIFVVSLHMPAFF</sequence>
<keyword evidence="1" id="KW-0812">Transmembrane</keyword>
<evidence type="ECO:0000313" key="3">
    <source>
        <dbReference type="Proteomes" id="UP000244904"/>
    </source>
</evidence>
<feature type="transmembrane region" description="Helical" evidence="1">
    <location>
        <begin position="20"/>
        <end position="39"/>
    </location>
</feature>
<keyword evidence="1" id="KW-0472">Membrane</keyword>